<dbReference type="EMBL" id="HE601134">
    <property type="protein sequence ID" value="CAP37520.2"/>
    <property type="molecule type" value="Genomic_DNA"/>
</dbReference>
<dbReference type="PANTHER" id="PTHR21447">
    <property type="entry name" value="RING-TYPE DOMAIN-CONTAINING PROTEIN-RELATED"/>
    <property type="match status" value="1"/>
</dbReference>
<dbReference type="InParanoid" id="A8XY01"/>
<protein>
    <submittedName>
        <fullName evidence="4">Protein CBR-DYF-17</fullName>
    </submittedName>
</protein>
<evidence type="ECO:0000256" key="1">
    <source>
        <dbReference type="SAM" id="Coils"/>
    </source>
</evidence>
<dbReference type="AlphaFoldDB" id="A8XY01"/>
<evidence type="ECO:0000313" key="7">
    <source>
        <dbReference type="WormBase" id="CBG30673"/>
    </source>
</evidence>
<gene>
    <name evidence="6" type="primary">dyf-17</name>
    <name evidence="4" type="synonym">Cbr-dyf-17</name>
    <name evidence="6" type="ORF">CBG20524</name>
    <name evidence="7" type="ORF">CBG30673</name>
    <name evidence="4" type="ORF">CBG_20524</name>
</gene>
<dbReference type="HOGENOM" id="CLU_330456_0_0_1"/>
<proteinExistence type="predicted"/>
<accession>A8XY01</accession>
<evidence type="ECO:0000313" key="6">
    <source>
        <dbReference type="WormBase" id="CBG20524"/>
    </source>
</evidence>
<dbReference type="InterPro" id="IPR056711">
    <property type="entry name" value="DUF7809"/>
</dbReference>
<dbReference type="eggNOG" id="ENOG502SF8J">
    <property type="taxonomic scope" value="Eukaryota"/>
</dbReference>
<evidence type="ECO:0000313" key="4">
    <source>
        <dbReference type="EMBL" id="CAP37520.2"/>
    </source>
</evidence>
<feature type="domain" description="DUF7809" evidence="3">
    <location>
        <begin position="425"/>
        <end position="570"/>
    </location>
</feature>
<keyword evidence="5" id="KW-1185">Reference proteome</keyword>
<feature type="region of interest" description="Disordered" evidence="2">
    <location>
        <begin position="257"/>
        <end position="328"/>
    </location>
</feature>
<dbReference type="GO" id="GO:0045087">
    <property type="term" value="P:innate immune response"/>
    <property type="evidence" value="ECO:0000318"/>
    <property type="project" value="GO_Central"/>
</dbReference>
<keyword evidence="1" id="KW-0175">Coiled coil</keyword>
<dbReference type="WormBase" id="CBG20524">
    <property type="protein sequence ID" value="CBP38076"/>
    <property type="gene ID" value="WBGene00039491"/>
    <property type="gene designation" value="Cbr-dyf-17"/>
</dbReference>
<feature type="coiled-coil region" evidence="1">
    <location>
        <begin position="127"/>
        <end position="154"/>
    </location>
</feature>
<reference evidence="4 5" key="2">
    <citation type="journal article" date="2011" name="PLoS Genet.">
        <title>Caenorhabditis briggsae recombinant inbred line genotypes reveal inter-strain incompatibility and the evolution of recombination.</title>
        <authorList>
            <person name="Ross J.A."/>
            <person name="Koboldt D.C."/>
            <person name="Staisch J.E."/>
            <person name="Chamberlin H.M."/>
            <person name="Gupta B.P."/>
            <person name="Miller R.D."/>
            <person name="Baird S.E."/>
            <person name="Haag E.S."/>
        </authorList>
    </citation>
    <scope>NUCLEOTIDE SEQUENCE [LARGE SCALE GENOMIC DNA]</scope>
    <source>
        <strain evidence="4 5">AF16</strain>
    </source>
</reference>
<dbReference type="PANTHER" id="PTHR21447:SF11">
    <property type="entry name" value="RING-TYPE DOMAIN-CONTAINING PROTEIN"/>
    <property type="match status" value="1"/>
</dbReference>
<sequence length="868" mass="100667">MLPKNEKEALFDVEDRISMLERRLDNAKAARDAFVHHLRGKYPNWTPPLPTMSYQEGAFPAIPATSGPNFREPLVSRLSTGGYQWDVNEQRASRRQIGLKRTPMLNSSLVNSPIDIPTSGPLLETDIRRTRIRLREISEELRSMRIDRMNLSTEQWIQEEPFRQQRTLSLHFGQHNHPDQPQNDHLDQARMHLSRIDLTETSPVETPTEERKIDIEMSENHEKLLEEMRSEKVGVVSEAPPTFVPAHVRFQEPIGVPAPISVQTPPTQAPPPEAPPTQAPPTQAPPPNVQSLVSSLFSQMKDDSESDDSPRPVFKAPPPVTSFPKAPAEKSDISQLLKNLGGGGSSKSEIQMTWEEINYRRQHRNSFFCHQVKRVEGDLRPKVRTIRRTHAYKLFPGIKIDCATELTIPYQTRPTIHESLTRKSYIYKSDILVTIQWIVKELYWNDTHLNALVAYYLKGIEQNLRHRCELVRYDELAFRDLENQICNLRNFNKKFPPAITKPVGVQEAYSQLKCILIPHVLDQRYSEVLKVLRDYDKIKGNNVENLYRNVIDILYSIRDFAHDHPKWFKNNPLRRFSGKVIIRLFENAKNMKFVLPWELMKEMERAKLKVSKEMRKKFSKMHKLDTVPFLELFKILGKDGMKLFEFVQVPMLQLNNERSRGYHYVVRKGQQLMDMMLKHIRFHRCFHKLSHQKGQEIVGIFELMATDYNDCSNGPNLVNMDRMKTADALRLGLFSQQTTGIDVKPMKMNRGIPTSRVKEEIQRLGVAETFPDIYKHIEHAEATASPDGRPLITTHDLRMIVAKAQLYSIVENSFIIRSFLHSTGECCTVLEHCDECFQRRAFKTIEDLCQQLTIFKHVEDGKLQFPNY</sequence>
<dbReference type="Pfam" id="PF25100">
    <property type="entry name" value="DUF7809"/>
    <property type="match status" value="1"/>
</dbReference>
<dbReference type="WormBase" id="CBG30673">
    <property type="protein sequence ID" value="CBP11538"/>
    <property type="gene ID" value="WBGene00270727"/>
</dbReference>
<evidence type="ECO:0000259" key="3">
    <source>
        <dbReference type="Pfam" id="PF25100"/>
    </source>
</evidence>
<dbReference type="Proteomes" id="UP000008549">
    <property type="component" value="Unassembled WGS sequence"/>
</dbReference>
<name>A8XY01_CAEBR</name>
<dbReference type="STRING" id="6238.A8XY01"/>
<feature type="compositionally biased region" description="Pro residues" evidence="2">
    <location>
        <begin position="267"/>
        <end position="288"/>
    </location>
</feature>
<organism evidence="4 5">
    <name type="scientific">Caenorhabditis briggsae</name>
    <dbReference type="NCBI Taxonomy" id="6238"/>
    <lineage>
        <taxon>Eukaryota</taxon>
        <taxon>Metazoa</taxon>
        <taxon>Ecdysozoa</taxon>
        <taxon>Nematoda</taxon>
        <taxon>Chromadorea</taxon>
        <taxon>Rhabditida</taxon>
        <taxon>Rhabditina</taxon>
        <taxon>Rhabditomorpha</taxon>
        <taxon>Rhabditoidea</taxon>
        <taxon>Rhabditidae</taxon>
        <taxon>Peloderinae</taxon>
        <taxon>Caenorhabditis</taxon>
    </lineage>
</organism>
<evidence type="ECO:0000313" key="5">
    <source>
        <dbReference type="Proteomes" id="UP000008549"/>
    </source>
</evidence>
<reference evidence="4 5" key="1">
    <citation type="journal article" date="2003" name="PLoS Biol.">
        <title>The genome sequence of Caenorhabditis briggsae: a platform for comparative genomics.</title>
        <authorList>
            <person name="Stein L.D."/>
            <person name="Bao Z."/>
            <person name="Blasiar D."/>
            <person name="Blumenthal T."/>
            <person name="Brent M.R."/>
            <person name="Chen N."/>
            <person name="Chinwalla A."/>
            <person name="Clarke L."/>
            <person name="Clee C."/>
            <person name="Coghlan A."/>
            <person name="Coulson A."/>
            <person name="D'Eustachio P."/>
            <person name="Fitch D.H."/>
            <person name="Fulton L.A."/>
            <person name="Fulton R.E."/>
            <person name="Griffiths-Jones S."/>
            <person name="Harris T.W."/>
            <person name="Hillier L.W."/>
            <person name="Kamath R."/>
            <person name="Kuwabara P.E."/>
            <person name="Mardis E.R."/>
            <person name="Marra M.A."/>
            <person name="Miner T.L."/>
            <person name="Minx P."/>
            <person name="Mullikin J.C."/>
            <person name="Plumb R.W."/>
            <person name="Rogers J."/>
            <person name="Schein J.E."/>
            <person name="Sohrmann M."/>
            <person name="Spieth J."/>
            <person name="Stajich J.E."/>
            <person name="Wei C."/>
            <person name="Willey D."/>
            <person name="Wilson R.K."/>
            <person name="Durbin R."/>
            <person name="Waterston R.H."/>
        </authorList>
    </citation>
    <scope>NUCLEOTIDE SEQUENCE [LARGE SCALE GENOMIC DNA]</scope>
    <source>
        <strain evidence="4 5">AF16</strain>
    </source>
</reference>
<evidence type="ECO:0000256" key="2">
    <source>
        <dbReference type="SAM" id="MobiDB-lite"/>
    </source>
</evidence>
<feature type="compositionally biased region" description="Polar residues" evidence="2">
    <location>
        <begin position="289"/>
        <end position="298"/>
    </location>
</feature>